<evidence type="ECO:0000313" key="6">
    <source>
        <dbReference type="Proteomes" id="UP001501690"/>
    </source>
</evidence>
<dbReference type="Pfam" id="PF03358">
    <property type="entry name" value="FMN_red"/>
    <property type="match status" value="1"/>
</dbReference>
<evidence type="ECO:0000256" key="2">
    <source>
        <dbReference type="ARBA" id="ARBA00022643"/>
    </source>
</evidence>
<dbReference type="PANTHER" id="PTHR43408">
    <property type="entry name" value="FMN REDUCTASE (NADPH)"/>
    <property type="match status" value="1"/>
</dbReference>
<dbReference type="SUPFAM" id="SSF52218">
    <property type="entry name" value="Flavoproteins"/>
    <property type="match status" value="1"/>
</dbReference>
<dbReference type="EMBL" id="BAAAPL010000002">
    <property type="protein sequence ID" value="GAA1706475.1"/>
    <property type="molecule type" value="Genomic_DNA"/>
</dbReference>
<evidence type="ECO:0000256" key="3">
    <source>
        <dbReference type="ARBA" id="ARBA00023002"/>
    </source>
</evidence>
<organism evidence="5 6">
    <name type="scientific">Microbacterium sediminicola</name>
    <dbReference type="NCBI Taxonomy" id="415210"/>
    <lineage>
        <taxon>Bacteria</taxon>
        <taxon>Bacillati</taxon>
        <taxon>Actinomycetota</taxon>
        <taxon>Actinomycetes</taxon>
        <taxon>Micrococcales</taxon>
        <taxon>Microbacteriaceae</taxon>
        <taxon>Microbacterium</taxon>
    </lineage>
</organism>
<name>A0ABP4UJU6_9MICO</name>
<gene>
    <name evidence="5" type="ORF">GCM10009808_25590</name>
</gene>
<evidence type="ECO:0000259" key="4">
    <source>
        <dbReference type="Pfam" id="PF03358"/>
    </source>
</evidence>
<keyword evidence="6" id="KW-1185">Reference proteome</keyword>
<keyword evidence="2" id="KW-0288">FMN</keyword>
<feature type="domain" description="NADPH-dependent FMN reductase-like" evidence="4">
    <location>
        <begin position="4"/>
        <end position="138"/>
    </location>
</feature>
<sequence>MSLKVTVVVGNPKAMSRTRKVAELLVEKLLEPGTYECEVIDLADHTDEIFAWPSEKVAALNAQVAESDLVVFASPTYKATYTGLLKAFLDRYPANGLAGVTAIPVHTGADFTHAMGPTFTLSPLLVELGAMVPGRGFYLALSQMDKLDEVVDAAASEYATNLSRLSNVAASVSQTTLAAQS</sequence>
<keyword evidence="1" id="KW-0285">Flavoprotein</keyword>
<dbReference type="InterPro" id="IPR051814">
    <property type="entry name" value="NAD(P)H-dep_FMN_reductase"/>
</dbReference>
<evidence type="ECO:0000256" key="1">
    <source>
        <dbReference type="ARBA" id="ARBA00022630"/>
    </source>
</evidence>
<dbReference type="InterPro" id="IPR005025">
    <property type="entry name" value="FMN_Rdtase-like_dom"/>
</dbReference>
<dbReference type="Proteomes" id="UP001501690">
    <property type="component" value="Unassembled WGS sequence"/>
</dbReference>
<dbReference type="InterPro" id="IPR029039">
    <property type="entry name" value="Flavoprotein-like_sf"/>
</dbReference>
<dbReference type="Gene3D" id="3.40.50.360">
    <property type="match status" value="1"/>
</dbReference>
<dbReference type="RefSeq" id="WP_344073263.1">
    <property type="nucleotide sequence ID" value="NZ_BAAAPL010000002.1"/>
</dbReference>
<comment type="caution">
    <text evidence="5">The sequence shown here is derived from an EMBL/GenBank/DDBJ whole genome shotgun (WGS) entry which is preliminary data.</text>
</comment>
<protein>
    <submittedName>
        <fullName evidence="5">NAD(P)H-dependent oxidoreductase</fullName>
    </submittedName>
</protein>
<evidence type="ECO:0000313" key="5">
    <source>
        <dbReference type="EMBL" id="GAA1706475.1"/>
    </source>
</evidence>
<reference evidence="6" key="1">
    <citation type="journal article" date="2019" name="Int. J. Syst. Evol. Microbiol.">
        <title>The Global Catalogue of Microorganisms (GCM) 10K type strain sequencing project: providing services to taxonomists for standard genome sequencing and annotation.</title>
        <authorList>
            <consortium name="The Broad Institute Genomics Platform"/>
            <consortium name="The Broad Institute Genome Sequencing Center for Infectious Disease"/>
            <person name="Wu L."/>
            <person name="Ma J."/>
        </authorList>
    </citation>
    <scope>NUCLEOTIDE SEQUENCE [LARGE SCALE GENOMIC DNA]</scope>
    <source>
        <strain evidence="6">JCM 15577</strain>
    </source>
</reference>
<accession>A0ABP4UJU6</accession>
<dbReference type="PANTHER" id="PTHR43408:SF2">
    <property type="entry name" value="FMN REDUCTASE (NADPH)"/>
    <property type="match status" value="1"/>
</dbReference>
<proteinExistence type="predicted"/>
<keyword evidence="3" id="KW-0560">Oxidoreductase</keyword>